<keyword evidence="2" id="KW-1185">Reference proteome</keyword>
<dbReference type="OrthoDB" id="692400at2759"/>
<evidence type="ECO:0000313" key="1">
    <source>
        <dbReference type="EMBL" id="GMI69796.1"/>
    </source>
</evidence>
<dbReference type="AlphaFoldDB" id="A0A9W7H3A2"/>
<sequence length="134" mass="15213">MNFSFLTWNIRGLGKVEKVRAIQQLVNASKARVVFIQESKLETLKPWVQRRIKTVPSIGSSGGLISVWDSFFGVEGIVTHSRWIAINGAFVLSTLKPVLLNVYAPNEFSDRREVLIQLTEFIESLEVPVIIWEI</sequence>
<evidence type="ECO:0000313" key="2">
    <source>
        <dbReference type="Proteomes" id="UP001165190"/>
    </source>
</evidence>
<name>A0A9W7H3A2_HIBTR</name>
<organism evidence="1 2">
    <name type="scientific">Hibiscus trionum</name>
    <name type="common">Flower of an hour</name>
    <dbReference type="NCBI Taxonomy" id="183268"/>
    <lineage>
        <taxon>Eukaryota</taxon>
        <taxon>Viridiplantae</taxon>
        <taxon>Streptophyta</taxon>
        <taxon>Embryophyta</taxon>
        <taxon>Tracheophyta</taxon>
        <taxon>Spermatophyta</taxon>
        <taxon>Magnoliopsida</taxon>
        <taxon>eudicotyledons</taxon>
        <taxon>Gunneridae</taxon>
        <taxon>Pentapetalae</taxon>
        <taxon>rosids</taxon>
        <taxon>malvids</taxon>
        <taxon>Malvales</taxon>
        <taxon>Malvaceae</taxon>
        <taxon>Malvoideae</taxon>
        <taxon>Hibiscus</taxon>
    </lineage>
</organism>
<dbReference type="PANTHER" id="PTHR35218:SF7">
    <property type="entry name" value="ENDONUCLEASE_EXONUCLEASE_PHOSPHATASE"/>
    <property type="match status" value="1"/>
</dbReference>
<accession>A0A9W7H3A2</accession>
<dbReference type="PANTHER" id="PTHR35218">
    <property type="entry name" value="RNASE H DOMAIN-CONTAINING PROTEIN"/>
    <property type="match status" value="1"/>
</dbReference>
<dbReference type="InterPro" id="IPR036691">
    <property type="entry name" value="Endo/exonu/phosph_ase_sf"/>
</dbReference>
<proteinExistence type="predicted"/>
<comment type="caution">
    <text evidence="1">The sequence shown here is derived from an EMBL/GenBank/DDBJ whole genome shotgun (WGS) entry which is preliminary data.</text>
</comment>
<reference evidence="1" key="1">
    <citation type="submission" date="2023-05" db="EMBL/GenBank/DDBJ databases">
        <title>Genome and transcriptome analyses reveal genes involved in the formation of fine ridges on petal epidermal cells in Hibiscus trionum.</title>
        <authorList>
            <person name="Koshimizu S."/>
            <person name="Masuda S."/>
            <person name="Ishii T."/>
            <person name="Shirasu K."/>
            <person name="Hoshino A."/>
            <person name="Arita M."/>
        </authorList>
    </citation>
    <scope>NUCLEOTIDE SEQUENCE</scope>
    <source>
        <strain evidence="1">Hamamatsu line</strain>
    </source>
</reference>
<evidence type="ECO:0008006" key="3">
    <source>
        <dbReference type="Google" id="ProtNLM"/>
    </source>
</evidence>
<gene>
    <name evidence="1" type="ORF">HRI_000648900</name>
</gene>
<dbReference type="EMBL" id="BSYR01000007">
    <property type="protein sequence ID" value="GMI69796.1"/>
    <property type="molecule type" value="Genomic_DNA"/>
</dbReference>
<dbReference type="SUPFAM" id="SSF56219">
    <property type="entry name" value="DNase I-like"/>
    <property type="match status" value="1"/>
</dbReference>
<dbReference type="Proteomes" id="UP001165190">
    <property type="component" value="Unassembled WGS sequence"/>
</dbReference>
<protein>
    <recommendedName>
        <fullName evidence="3">Endonuclease/exonuclease/phosphatase domain-containing protein</fullName>
    </recommendedName>
</protein>
<dbReference type="Gene3D" id="3.60.10.10">
    <property type="entry name" value="Endonuclease/exonuclease/phosphatase"/>
    <property type="match status" value="1"/>
</dbReference>